<dbReference type="PROSITE" id="PS00298">
    <property type="entry name" value="HSP90"/>
    <property type="match status" value="1"/>
</dbReference>
<keyword evidence="5" id="KW-0812">Transmembrane</keyword>
<keyword evidence="7" id="KW-1185">Reference proteome</keyword>
<keyword evidence="4" id="KW-0143">Chaperone</keyword>
<dbReference type="GO" id="GO:0016887">
    <property type="term" value="F:ATP hydrolysis activity"/>
    <property type="evidence" value="ECO:0007669"/>
    <property type="project" value="InterPro"/>
</dbReference>
<dbReference type="Proteomes" id="UP000023152">
    <property type="component" value="Unassembled WGS sequence"/>
</dbReference>
<organism evidence="6 7">
    <name type="scientific">Reticulomyxa filosa</name>
    <dbReference type="NCBI Taxonomy" id="46433"/>
    <lineage>
        <taxon>Eukaryota</taxon>
        <taxon>Sar</taxon>
        <taxon>Rhizaria</taxon>
        <taxon>Retaria</taxon>
        <taxon>Foraminifera</taxon>
        <taxon>Monothalamids</taxon>
        <taxon>Reticulomyxidae</taxon>
        <taxon>Reticulomyxa</taxon>
    </lineage>
</organism>
<dbReference type="OrthoDB" id="5426351at2759"/>
<dbReference type="InterPro" id="IPR036890">
    <property type="entry name" value="HATPase_C_sf"/>
</dbReference>
<evidence type="ECO:0000256" key="4">
    <source>
        <dbReference type="ARBA" id="ARBA00023186"/>
    </source>
</evidence>
<proteinExistence type="inferred from homology"/>
<dbReference type="PRINTS" id="PR00775">
    <property type="entry name" value="HEATSHOCK90"/>
</dbReference>
<evidence type="ECO:0000256" key="1">
    <source>
        <dbReference type="ARBA" id="ARBA00008239"/>
    </source>
</evidence>
<keyword evidence="3" id="KW-0067">ATP-binding</keyword>
<feature type="transmembrane region" description="Helical" evidence="5">
    <location>
        <begin position="182"/>
        <end position="204"/>
    </location>
</feature>
<comment type="similarity">
    <text evidence="1">Belongs to the heat shock protein 90 family.</text>
</comment>
<dbReference type="GO" id="GO:0051082">
    <property type="term" value="F:unfolded protein binding"/>
    <property type="evidence" value="ECO:0007669"/>
    <property type="project" value="InterPro"/>
</dbReference>
<reference evidence="6 7" key="1">
    <citation type="journal article" date="2013" name="Curr. Biol.">
        <title>The Genome of the Foraminiferan Reticulomyxa filosa.</title>
        <authorList>
            <person name="Glockner G."/>
            <person name="Hulsmann N."/>
            <person name="Schleicher M."/>
            <person name="Noegel A.A."/>
            <person name="Eichinger L."/>
            <person name="Gallinger C."/>
            <person name="Pawlowski J."/>
            <person name="Sierra R."/>
            <person name="Euteneuer U."/>
            <person name="Pillet L."/>
            <person name="Moustafa A."/>
            <person name="Platzer M."/>
            <person name="Groth M."/>
            <person name="Szafranski K."/>
            <person name="Schliwa M."/>
        </authorList>
    </citation>
    <scope>NUCLEOTIDE SEQUENCE [LARGE SCALE GENOMIC DNA]</scope>
</reference>
<comment type="caution">
    <text evidence="6">The sequence shown here is derived from an EMBL/GenBank/DDBJ whole genome shotgun (WGS) entry which is preliminary data.</text>
</comment>
<dbReference type="AlphaFoldDB" id="X6LSU2"/>
<name>X6LSU2_RETFI</name>
<dbReference type="GO" id="GO:0140662">
    <property type="term" value="F:ATP-dependent protein folding chaperone"/>
    <property type="evidence" value="ECO:0007669"/>
    <property type="project" value="InterPro"/>
</dbReference>
<gene>
    <name evidence="6" type="ORF">RFI_32676</name>
</gene>
<keyword evidence="5" id="KW-1133">Transmembrane helix</keyword>
<dbReference type="Gene3D" id="3.30.565.10">
    <property type="entry name" value="Histidine kinase-like ATPase, C-terminal domain"/>
    <property type="match status" value="2"/>
</dbReference>
<keyword evidence="5" id="KW-0472">Membrane</keyword>
<dbReference type="InterPro" id="IPR020575">
    <property type="entry name" value="Hsp90_N"/>
</dbReference>
<dbReference type="InterPro" id="IPR001404">
    <property type="entry name" value="Hsp90_fam"/>
</dbReference>
<dbReference type="EMBL" id="ASPP01029009">
    <property type="protein sequence ID" value="ETO04719.1"/>
    <property type="molecule type" value="Genomic_DNA"/>
</dbReference>
<sequence>MITLQHYNTNKGEMKKHAFQAETRQLLDIVSNSLYTDKEVFLRELLSNASDALEKLRYKMNTGQVESKSEIPLEIRVHVDEEKGILTVEDTGIGMTVEEIIDNLGKKKKSYLSSLYPLLHFSFLYPCPPINTITIIIIIIIIGTIAKSGSKTFVKNANTEKSIQENRDMLGNIIGQFGVGFYSAYMVADKGFFFFFFIETLYFFKI</sequence>
<feature type="transmembrane region" description="Helical" evidence="5">
    <location>
        <begin position="115"/>
        <end position="146"/>
    </location>
</feature>
<dbReference type="PANTHER" id="PTHR11528">
    <property type="entry name" value="HEAT SHOCK PROTEIN 90 FAMILY MEMBER"/>
    <property type="match status" value="1"/>
</dbReference>
<evidence type="ECO:0000256" key="3">
    <source>
        <dbReference type="ARBA" id="ARBA00022840"/>
    </source>
</evidence>
<dbReference type="InterPro" id="IPR019805">
    <property type="entry name" value="Heat_shock_protein_90_CS"/>
</dbReference>
<accession>X6LSU2</accession>
<evidence type="ECO:0000256" key="5">
    <source>
        <dbReference type="SAM" id="Phobius"/>
    </source>
</evidence>
<dbReference type="GO" id="GO:0005524">
    <property type="term" value="F:ATP binding"/>
    <property type="evidence" value="ECO:0007669"/>
    <property type="project" value="UniProtKB-KW"/>
</dbReference>
<keyword evidence="2" id="KW-0547">Nucleotide-binding</keyword>
<evidence type="ECO:0000313" key="6">
    <source>
        <dbReference type="EMBL" id="ETO04719.1"/>
    </source>
</evidence>
<protein>
    <submittedName>
        <fullName evidence="6">HSP90 domain-containing protein</fullName>
    </submittedName>
</protein>
<dbReference type="SUPFAM" id="SSF55874">
    <property type="entry name" value="ATPase domain of HSP90 chaperone/DNA topoisomerase II/histidine kinase"/>
    <property type="match status" value="1"/>
</dbReference>
<evidence type="ECO:0000313" key="7">
    <source>
        <dbReference type="Proteomes" id="UP000023152"/>
    </source>
</evidence>
<evidence type="ECO:0000256" key="2">
    <source>
        <dbReference type="ARBA" id="ARBA00022741"/>
    </source>
</evidence>